<dbReference type="PROSITE" id="PS50164">
    <property type="entry name" value="GIY_YIG"/>
    <property type="match status" value="1"/>
</dbReference>
<dbReference type="EMBL" id="MHJL01000028">
    <property type="protein sequence ID" value="OGY67234.1"/>
    <property type="molecule type" value="Genomic_DNA"/>
</dbReference>
<dbReference type="Proteomes" id="UP000177690">
    <property type="component" value="Unassembled WGS sequence"/>
</dbReference>
<dbReference type="Pfam" id="PF01541">
    <property type="entry name" value="GIY-YIG"/>
    <property type="match status" value="1"/>
</dbReference>
<reference evidence="2 3" key="1">
    <citation type="journal article" date="2016" name="Nat. Commun.">
        <title>Thousands of microbial genomes shed light on interconnected biogeochemical processes in an aquifer system.</title>
        <authorList>
            <person name="Anantharaman K."/>
            <person name="Brown C.T."/>
            <person name="Hug L.A."/>
            <person name="Sharon I."/>
            <person name="Castelle C.J."/>
            <person name="Probst A.J."/>
            <person name="Thomas B.C."/>
            <person name="Singh A."/>
            <person name="Wilkins M.J."/>
            <person name="Karaoz U."/>
            <person name="Brodie E.L."/>
            <person name="Williams K.H."/>
            <person name="Hubbard S.S."/>
            <person name="Banfield J.F."/>
        </authorList>
    </citation>
    <scope>NUCLEOTIDE SEQUENCE [LARGE SCALE GENOMIC DNA]</scope>
</reference>
<dbReference type="AlphaFoldDB" id="A0A1G1ZRP3"/>
<evidence type="ECO:0000313" key="3">
    <source>
        <dbReference type="Proteomes" id="UP000177690"/>
    </source>
</evidence>
<accession>A0A1G1ZRP3</accession>
<sequence>MYYVYVLKNIRDDFYIGYTKNVERRLAEHQNQEDKSYKIVYYEVYAFEKDARNRERRFKYYGSAWRALKKRFTA</sequence>
<dbReference type="InterPro" id="IPR000305">
    <property type="entry name" value="GIY-YIG_endonuc"/>
</dbReference>
<proteinExistence type="predicted"/>
<evidence type="ECO:0000313" key="2">
    <source>
        <dbReference type="EMBL" id="OGY67234.1"/>
    </source>
</evidence>
<dbReference type="InterPro" id="IPR035901">
    <property type="entry name" value="GIY-YIG_endonuc_sf"/>
</dbReference>
<gene>
    <name evidence="2" type="ORF">A3I24_02310</name>
</gene>
<feature type="domain" description="GIY-YIG" evidence="1">
    <location>
        <begin position="1"/>
        <end position="74"/>
    </location>
</feature>
<comment type="caution">
    <text evidence="2">The sequence shown here is derived from an EMBL/GenBank/DDBJ whole genome shotgun (WGS) entry which is preliminary data.</text>
</comment>
<dbReference type="STRING" id="1798409.A3I24_02310"/>
<name>A0A1G1ZRP3_9BACT</name>
<evidence type="ECO:0000259" key="1">
    <source>
        <dbReference type="PROSITE" id="PS50164"/>
    </source>
</evidence>
<dbReference type="SUPFAM" id="SSF82771">
    <property type="entry name" value="GIY-YIG endonuclease"/>
    <property type="match status" value="1"/>
</dbReference>
<dbReference type="Gene3D" id="3.40.1440.10">
    <property type="entry name" value="GIY-YIG endonuclease"/>
    <property type="match status" value="1"/>
</dbReference>
<organism evidence="2 3">
    <name type="scientific">Candidatus Harrisonbacteria bacterium RIFCSPLOWO2_02_FULL_41_13b</name>
    <dbReference type="NCBI Taxonomy" id="1798409"/>
    <lineage>
        <taxon>Bacteria</taxon>
        <taxon>Candidatus Harrisoniibacteriota</taxon>
    </lineage>
</organism>
<protein>
    <recommendedName>
        <fullName evidence="1">GIY-YIG domain-containing protein</fullName>
    </recommendedName>
</protein>